<accession>A0A1E7FTS7</accession>
<reference evidence="6 7" key="1">
    <citation type="submission" date="2016-09" db="EMBL/GenBank/DDBJ databases">
        <title>Extensive genetic diversity and differential bi-allelic expression allows diatom success in the polar Southern Ocean.</title>
        <authorList>
            <consortium name="DOE Joint Genome Institute"/>
            <person name="Mock T."/>
            <person name="Otillar R.P."/>
            <person name="Strauss J."/>
            <person name="Dupont C."/>
            <person name="Frickenhaus S."/>
            <person name="Maumus F."/>
            <person name="Mcmullan M."/>
            <person name="Sanges R."/>
            <person name="Schmutz J."/>
            <person name="Toseland A."/>
            <person name="Valas R."/>
            <person name="Veluchamy A."/>
            <person name="Ward B.J."/>
            <person name="Allen A."/>
            <person name="Barry K."/>
            <person name="Falciatore A."/>
            <person name="Ferrante M."/>
            <person name="Fortunato A.E."/>
            <person name="Gloeckner G."/>
            <person name="Gruber A."/>
            <person name="Hipkin R."/>
            <person name="Janech M."/>
            <person name="Kroth P."/>
            <person name="Leese F."/>
            <person name="Lindquist E."/>
            <person name="Lyon B.R."/>
            <person name="Martin J."/>
            <person name="Mayer C."/>
            <person name="Parker M."/>
            <person name="Quesneville H."/>
            <person name="Raymond J."/>
            <person name="Uhlig C."/>
            <person name="Valentin K.U."/>
            <person name="Worden A.Z."/>
            <person name="Armbrust E.V."/>
            <person name="Bowler C."/>
            <person name="Green B."/>
            <person name="Moulton V."/>
            <person name="Van Oosterhout C."/>
            <person name="Grigoriev I."/>
        </authorList>
    </citation>
    <scope>NUCLEOTIDE SEQUENCE [LARGE SCALE GENOMIC DNA]</scope>
    <source>
        <strain evidence="6 7">CCMP1102</strain>
    </source>
</reference>
<dbReference type="Proteomes" id="UP000095751">
    <property type="component" value="Unassembled WGS sequence"/>
</dbReference>
<evidence type="ECO:0000313" key="7">
    <source>
        <dbReference type="Proteomes" id="UP000095751"/>
    </source>
</evidence>
<dbReference type="PANTHER" id="PTHR33598:SF4">
    <property type="entry name" value="OS02G0833400 PROTEIN"/>
    <property type="match status" value="1"/>
</dbReference>
<dbReference type="KEGG" id="fcy:FRACYDRAFT_259918"/>
<feature type="compositionally biased region" description="Polar residues" evidence="3">
    <location>
        <begin position="425"/>
        <end position="437"/>
    </location>
</feature>
<evidence type="ECO:0000256" key="3">
    <source>
        <dbReference type="SAM" id="MobiDB-lite"/>
    </source>
</evidence>
<protein>
    <recommendedName>
        <fullName evidence="5">EF-hand domain-containing protein</fullName>
    </recommendedName>
</protein>
<feature type="transmembrane region" description="Helical" evidence="4">
    <location>
        <begin position="21"/>
        <end position="43"/>
    </location>
</feature>
<dbReference type="InterPro" id="IPR018247">
    <property type="entry name" value="EF_Hand_1_Ca_BS"/>
</dbReference>
<feature type="region of interest" description="Disordered" evidence="3">
    <location>
        <begin position="409"/>
        <end position="437"/>
    </location>
</feature>
<feature type="region of interest" description="Disordered" evidence="3">
    <location>
        <begin position="481"/>
        <end position="505"/>
    </location>
</feature>
<feature type="region of interest" description="Disordered" evidence="3">
    <location>
        <begin position="269"/>
        <end position="288"/>
    </location>
</feature>
<dbReference type="InterPro" id="IPR008479">
    <property type="entry name" value="DUF760"/>
</dbReference>
<evidence type="ECO:0000256" key="1">
    <source>
        <dbReference type="ARBA" id="ARBA00022837"/>
    </source>
</evidence>
<gene>
    <name evidence="6" type="ORF">FRACYDRAFT_259918</name>
</gene>
<dbReference type="InterPro" id="IPR011992">
    <property type="entry name" value="EF-hand-dom_pair"/>
</dbReference>
<dbReference type="PROSITE" id="PS00018">
    <property type="entry name" value="EF_HAND_1"/>
    <property type="match status" value="2"/>
</dbReference>
<evidence type="ECO:0000256" key="2">
    <source>
        <dbReference type="SAM" id="Coils"/>
    </source>
</evidence>
<name>A0A1E7FTS7_9STRA</name>
<dbReference type="Gene3D" id="1.10.238.10">
    <property type="entry name" value="EF-hand"/>
    <property type="match status" value="1"/>
</dbReference>
<feature type="domain" description="EF-hand" evidence="5">
    <location>
        <begin position="232"/>
        <end position="267"/>
    </location>
</feature>
<keyword evidence="4" id="KW-0472">Membrane</keyword>
<keyword evidence="4" id="KW-1133">Transmembrane helix</keyword>
<dbReference type="GO" id="GO:0005509">
    <property type="term" value="F:calcium ion binding"/>
    <property type="evidence" value="ECO:0007669"/>
    <property type="project" value="InterPro"/>
</dbReference>
<evidence type="ECO:0000259" key="5">
    <source>
        <dbReference type="PROSITE" id="PS50222"/>
    </source>
</evidence>
<dbReference type="PANTHER" id="PTHR33598">
    <property type="entry name" value="OS02G0833400 PROTEIN"/>
    <property type="match status" value="1"/>
</dbReference>
<feature type="compositionally biased region" description="Basic and acidic residues" evidence="3">
    <location>
        <begin position="489"/>
        <end position="503"/>
    </location>
</feature>
<dbReference type="CDD" id="cd00051">
    <property type="entry name" value="EFh"/>
    <property type="match status" value="1"/>
</dbReference>
<dbReference type="Pfam" id="PF13499">
    <property type="entry name" value="EF-hand_7"/>
    <property type="match status" value="1"/>
</dbReference>
<evidence type="ECO:0000313" key="6">
    <source>
        <dbReference type="EMBL" id="OEU21571.1"/>
    </source>
</evidence>
<keyword evidence="2" id="KW-0175">Coiled coil</keyword>
<evidence type="ECO:0000256" key="4">
    <source>
        <dbReference type="SAM" id="Phobius"/>
    </source>
</evidence>
<dbReference type="AlphaFoldDB" id="A0A1E7FTS7"/>
<keyword evidence="4" id="KW-0812">Transmembrane</keyword>
<dbReference type="InterPro" id="IPR002048">
    <property type="entry name" value="EF_hand_dom"/>
</dbReference>
<dbReference type="SUPFAM" id="SSF47473">
    <property type="entry name" value="EF-hand"/>
    <property type="match status" value="1"/>
</dbReference>
<sequence length="541" mass="58885">MTTAHTATASSIATGTGTGTLLLAVAAVSVFMMTIRVDAFVIIPHHRPSYCSNTIIREQQQSSSFTASGRTSSASTNRLPLHSILRISSALTTTSSGSVDGGAGSGGALTTNTDWGGELDLLRNRMNDIDNGVSQDPSQTLFRMMSSETPNQCIGKFVSNANPYVVQAMSGAINSLLGGLSNPNMGVEMVVKASGDKISSLCFQLQMTGYMFRNAEYVIALKDIMNLNGKKLTINDYEDAFNKLDLNNSGYIEISEIRTLFTNVYASKSSSGSGDDDDDNDGNKSKKDSDVPIYEITAFLDFFDKNEDGKISWEEFKKGLAANNNVINNSAKDEFANLLLASMEDHNDTDDEDHEENEDDSLVENISGTIEIEMDNGKIVKVDAKEYMESLKEEAQQLKLALRREKYGTSAEESDGKDPILSGDPLQNQAGIGSDNNNKNDVVDIAGYIASRQGDVQSLTEGIKPEIVDTMKKLVEFVLEGSNDSSSADPKRKNLSDNERSEMEMELPGSALQQLALWQLVLGYRLREEEAKGDYVKLLEG</sequence>
<keyword evidence="1" id="KW-0106">Calcium</keyword>
<dbReference type="PROSITE" id="PS50222">
    <property type="entry name" value="EF_HAND_2"/>
    <property type="match status" value="2"/>
</dbReference>
<proteinExistence type="predicted"/>
<dbReference type="Pfam" id="PF05542">
    <property type="entry name" value="DUF760"/>
    <property type="match status" value="2"/>
</dbReference>
<feature type="domain" description="EF-hand" evidence="5">
    <location>
        <begin position="295"/>
        <end position="326"/>
    </location>
</feature>
<keyword evidence="7" id="KW-1185">Reference proteome</keyword>
<dbReference type="EMBL" id="KV784354">
    <property type="protein sequence ID" value="OEU21571.1"/>
    <property type="molecule type" value="Genomic_DNA"/>
</dbReference>
<dbReference type="InParanoid" id="A0A1E7FTS7"/>
<feature type="coiled-coil region" evidence="2">
    <location>
        <begin position="381"/>
        <end position="408"/>
    </location>
</feature>
<dbReference type="OrthoDB" id="191686at2759"/>
<dbReference type="SMART" id="SM00054">
    <property type="entry name" value="EFh"/>
    <property type="match status" value="2"/>
</dbReference>
<organism evidence="6 7">
    <name type="scientific">Fragilariopsis cylindrus CCMP1102</name>
    <dbReference type="NCBI Taxonomy" id="635003"/>
    <lineage>
        <taxon>Eukaryota</taxon>
        <taxon>Sar</taxon>
        <taxon>Stramenopiles</taxon>
        <taxon>Ochrophyta</taxon>
        <taxon>Bacillariophyta</taxon>
        <taxon>Bacillariophyceae</taxon>
        <taxon>Bacillariophycidae</taxon>
        <taxon>Bacillariales</taxon>
        <taxon>Bacillariaceae</taxon>
        <taxon>Fragilariopsis</taxon>
    </lineage>
</organism>